<reference evidence="2" key="1">
    <citation type="journal article" date="2023" name="Microbiol Resour">
        <title>Genome Sequences of Rhodoplanes serenus and Two Thermotolerant Strains, Rhodoplanes tepidamans and 'Rhodoplanes cryptolactis,' Further Refine the Genus.</title>
        <authorList>
            <person name="Rayyan A.A."/>
            <person name="Kyndt J.A."/>
        </authorList>
    </citation>
    <scope>NUCLEOTIDE SEQUENCE</scope>
    <source>
        <strain evidence="2">DSM 9987</strain>
    </source>
</reference>
<name>A0ABT5JHS9_RHOTP</name>
<keyword evidence="1" id="KW-1133">Transmembrane helix</keyword>
<proteinExistence type="predicted"/>
<dbReference type="EMBL" id="JAQQLI010000066">
    <property type="protein sequence ID" value="MDC7789268.1"/>
    <property type="molecule type" value="Genomic_DNA"/>
</dbReference>
<sequence length="87" mass="9268">MTDAVPYTVPLRILTSRLDARTLRRMLVAGAAWGMTVSLGLTAMRAWSCGTVCLDAAAFDVLVTAAIGTVTIGPLACLRRSSERVRT</sequence>
<gene>
    <name evidence="2" type="ORF">PQJ73_26610</name>
</gene>
<evidence type="ECO:0000313" key="2">
    <source>
        <dbReference type="EMBL" id="MDC7789268.1"/>
    </source>
</evidence>
<reference evidence="2" key="2">
    <citation type="submission" date="2023-02" db="EMBL/GenBank/DDBJ databases">
        <authorList>
            <person name="Rayyan A."/>
            <person name="Meyer T."/>
            <person name="Kyndt J.A."/>
        </authorList>
    </citation>
    <scope>NUCLEOTIDE SEQUENCE</scope>
    <source>
        <strain evidence="2">DSM 9987</strain>
    </source>
</reference>
<organism evidence="2 3">
    <name type="scientific">Rhodoplanes tepidamans</name>
    <name type="common">Rhodoplanes cryptolactis</name>
    <dbReference type="NCBI Taxonomy" id="200616"/>
    <lineage>
        <taxon>Bacteria</taxon>
        <taxon>Pseudomonadati</taxon>
        <taxon>Pseudomonadota</taxon>
        <taxon>Alphaproteobacteria</taxon>
        <taxon>Hyphomicrobiales</taxon>
        <taxon>Nitrobacteraceae</taxon>
        <taxon>Rhodoplanes</taxon>
    </lineage>
</organism>
<dbReference type="RefSeq" id="WP_272780094.1">
    <property type="nucleotide sequence ID" value="NZ_JAQQLI010000066.1"/>
</dbReference>
<keyword evidence="1" id="KW-0812">Transmembrane</keyword>
<evidence type="ECO:0000313" key="3">
    <source>
        <dbReference type="Proteomes" id="UP001165652"/>
    </source>
</evidence>
<accession>A0ABT5JHS9</accession>
<dbReference type="Proteomes" id="UP001165652">
    <property type="component" value="Unassembled WGS sequence"/>
</dbReference>
<evidence type="ECO:0000256" key="1">
    <source>
        <dbReference type="SAM" id="Phobius"/>
    </source>
</evidence>
<keyword evidence="1" id="KW-0472">Membrane</keyword>
<protein>
    <submittedName>
        <fullName evidence="2">Uncharacterized protein</fullName>
    </submittedName>
</protein>
<feature type="transmembrane region" description="Helical" evidence="1">
    <location>
        <begin position="56"/>
        <end position="78"/>
    </location>
</feature>
<comment type="caution">
    <text evidence="2">The sequence shown here is derived from an EMBL/GenBank/DDBJ whole genome shotgun (WGS) entry which is preliminary data.</text>
</comment>
<keyword evidence="3" id="KW-1185">Reference proteome</keyword>
<feature type="transmembrane region" description="Helical" evidence="1">
    <location>
        <begin position="26"/>
        <end position="44"/>
    </location>
</feature>